<evidence type="ECO:0000313" key="2">
    <source>
        <dbReference type="EMBL" id="CAB5035833.1"/>
    </source>
</evidence>
<dbReference type="EMBL" id="CAFBPX010000148">
    <property type="protein sequence ID" value="CAB5035833.1"/>
    <property type="molecule type" value="Genomic_DNA"/>
</dbReference>
<gene>
    <name evidence="1" type="ORF">UFOPK3522_00031</name>
    <name evidence="2" type="ORF">UFOPK4175_00853</name>
</gene>
<proteinExistence type="predicted"/>
<dbReference type="AlphaFoldDB" id="A0A6J5YYA8"/>
<dbReference type="SUPFAM" id="SSF54862">
    <property type="entry name" value="4Fe-4S ferredoxins"/>
    <property type="match status" value="1"/>
</dbReference>
<name>A0A6J5YYA8_9ZZZZ</name>
<accession>A0A6J5YYA8</accession>
<protein>
    <submittedName>
        <fullName evidence="1">Unannotated protein</fullName>
    </submittedName>
</protein>
<evidence type="ECO:0000313" key="1">
    <source>
        <dbReference type="EMBL" id="CAB4333852.1"/>
    </source>
</evidence>
<organism evidence="1">
    <name type="scientific">freshwater metagenome</name>
    <dbReference type="NCBI Taxonomy" id="449393"/>
    <lineage>
        <taxon>unclassified sequences</taxon>
        <taxon>metagenomes</taxon>
        <taxon>ecological metagenomes</taxon>
    </lineage>
</organism>
<sequence length="69" mass="6912">MTLVPTIDEIGCAAHGDCVEVAPQVFALNGDVAEVIGTGPDDIILAAAEACPSVAIIVTDSATGDQVYP</sequence>
<dbReference type="Gene3D" id="3.30.70.20">
    <property type="match status" value="1"/>
</dbReference>
<reference evidence="1" key="1">
    <citation type="submission" date="2020-05" db="EMBL/GenBank/DDBJ databases">
        <authorList>
            <person name="Chiriac C."/>
            <person name="Salcher M."/>
            <person name="Ghai R."/>
            <person name="Kavagutti S V."/>
        </authorList>
    </citation>
    <scope>NUCLEOTIDE SEQUENCE</scope>
</reference>
<dbReference type="EMBL" id="CAESAO010000002">
    <property type="protein sequence ID" value="CAB4333852.1"/>
    <property type="molecule type" value="Genomic_DNA"/>
</dbReference>
<dbReference type="Pfam" id="PF13370">
    <property type="entry name" value="Fer4_13"/>
    <property type="match status" value="1"/>
</dbReference>